<dbReference type="Pfam" id="PF07727">
    <property type="entry name" value="RVT_2"/>
    <property type="match status" value="1"/>
</dbReference>
<sequence>MKVTAIPVGSKNKPKPVYYLTSHQGAFILSKEPNEAMLSVKEDLDRNLSLKLRAEGKIADVGEPFERSDQIEIDNLIQQGVFEFMKFDKNTHSDIRFFKSRFVREIKHDSGGKPYEKSRLVIQGYGDEEKREILTQSPTIQRASQRLMFAIAPTIMKILNADIYLRDITQAYVQSAMKLNRTIYAKLPKELIPKYAPGTIMRVIKPLYGIAESGLFWWETYHHHHLEEMAMMTSTFDPCLLVTDFKKVPNDECFGIIAMQTDDTLILATSKFNDLEEMKLAKANFMAKPKTKLTTNQKLQFNGCTLIISNGTLTIRQNGQSTKLELVSEKDDDFQTIYVQQRARGAYIASICQPEASYDLSKAAQNISPDKLDWG</sequence>
<dbReference type="AlphaFoldDB" id="A0A0B1P1K2"/>
<proteinExistence type="predicted"/>
<gene>
    <name evidence="2" type="ORF">EV44_g1525</name>
</gene>
<feature type="domain" description="Reverse transcriptase Ty1/copia-type" evidence="1">
    <location>
        <begin position="94"/>
        <end position="316"/>
    </location>
</feature>
<dbReference type="InterPro" id="IPR013103">
    <property type="entry name" value="RVT_2"/>
</dbReference>
<organism evidence="2 3">
    <name type="scientific">Uncinula necator</name>
    <name type="common">Grape powdery mildew</name>
    <dbReference type="NCBI Taxonomy" id="52586"/>
    <lineage>
        <taxon>Eukaryota</taxon>
        <taxon>Fungi</taxon>
        <taxon>Dikarya</taxon>
        <taxon>Ascomycota</taxon>
        <taxon>Pezizomycotina</taxon>
        <taxon>Leotiomycetes</taxon>
        <taxon>Erysiphales</taxon>
        <taxon>Erysiphaceae</taxon>
        <taxon>Erysiphe</taxon>
    </lineage>
</organism>
<dbReference type="HOGENOM" id="CLU_002055_1_0_1"/>
<evidence type="ECO:0000313" key="2">
    <source>
        <dbReference type="EMBL" id="KHJ31170.1"/>
    </source>
</evidence>
<keyword evidence="3" id="KW-1185">Reference proteome</keyword>
<dbReference type="Proteomes" id="UP000030854">
    <property type="component" value="Unassembled WGS sequence"/>
</dbReference>
<evidence type="ECO:0000259" key="1">
    <source>
        <dbReference type="Pfam" id="PF07727"/>
    </source>
</evidence>
<accession>A0A0B1P1K2</accession>
<protein>
    <recommendedName>
        <fullName evidence="1">Reverse transcriptase Ty1/copia-type domain-containing protein</fullName>
    </recommendedName>
</protein>
<name>A0A0B1P1K2_UNCNE</name>
<reference evidence="2 3" key="1">
    <citation type="journal article" date="2014" name="BMC Genomics">
        <title>Adaptive genomic structural variation in the grape powdery mildew pathogen, Erysiphe necator.</title>
        <authorList>
            <person name="Jones L."/>
            <person name="Riaz S."/>
            <person name="Morales-Cruz A."/>
            <person name="Amrine K.C."/>
            <person name="McGuire B."/>
            <person name="Gubler W.D."/>
            <person name="Walker M.A."/>
            <person name="Cantu D."/>
        </authorList>
    </citation>
    <scope>NUCLEOTIDE SEQUENCE [LARGE SCALE GENOMIC DNA]</scope>
    <source>
        <strain evidence="3">c</strain>
    </source>
</reference>
<comment type="caution">
    <text evidence="2">The sequence shown here is derived from an EMBL/GenBank/DDBJ whole genome shotgun (WGS) entry which is preliminary data.</text>
</comment>
<dbReference type="STRING" id="52586.A0A0B1P1K2"/>
<evidence type="ECO:0000313" key="3">
    <source>
        <dbReference type="Proteomes" id="UP000030854"/>
    </source>
</evidence>
<dbReference type="EMBL" id="JNVN01003168">
    <property type="protein sequence ID" value="KHJ31170.1"/>
    <property type="molecule type" value="Genomic_DNA"/>
</dbReference>